<organism evidence="2 3">
    <name type="scientific">Riccia fluitans</name>
    <dbReference type="NCBI Taxonomy" id="41844"/>
    <lineage>
        <taxon>Eukaryota</taxon>
        <taxon>Viridiplantae</taxon>
        <taxon>Streptophyta</taxon>
        <taxon>Embryophyta</taxon>
        <taxon>Marchantiophyta</taxon>
        <taxon>Marchantiopsida</taxon>
        <taxon>Marchantiidae</taxon>
        <taxon>Marchantiales</taxon>
        <taxon>Ricciaceae</taxon>
        <taxon>Riccia</taxon>
    </lineage>
</organism>
<evidence type="ECO:0000313" key="2">
    <source>
        <dbReference type="EMBL" id="KAL2621528.1"/>
    </source>
</evidence>
<feature type="region of interest" description="Disordered" evidence="1">
    <location>
        <begin position="29"/>
        <end position="72"/>
    </location>
</feature>
<feature type="region of interest" description="Disordered" evidence="1">
    <location>
        <begin position="1"/>
        <end position="20"/>
    </location>
</feature>
<proteinExistence type="predicted"/>
<dbReference type="EMBL" id="JBHFFA010000006">
    <property type="protein sequence ID" value="KAL2621528.1"/>
    <property type="molecule type" value="Genomic_DNA"/>
</dbReference>
<keyword evidence="3" id="KW-1185">Reference proteome</keyword>
<protein>
    <submittedName>
        <fullName evidence="2">Uncharacterized protein</fullName>
    </submittedName>
</protein>
<gene>
    <name evidence="2" type="ORF">R1flu_001733</name>
</gene>
<name>A0ABD1Y4C3_9MARC</name>
<sequence>MWNGFTNYGRPPRKKRRLDPDIVEIDDTVPEPLVPQFPPAGVQGGNPVMDTVNGRRRSGDKQGEVGRLSRPP</sequence>
<accession>A0ABD1Y4C3</accession>
<dbReference type="AlphaFoldDB" id="A0ABD1Y4C3"/>
<comment type="caution">
    <text evidence="2">The sequence shown here is derived from an EMBL/GenBank/DDBJ whole genome shotgun (WGS) entry which is preliminary data.</text>
</comment>
<dbReference type="Proteomes" id="UP001605036">
    <property type="component" value="Unassembled WGS sequence"/>
</dbReference>
<evidence type="ECO:0000256" key="1">
    <source>
        <dbReference type="SAM" id="MobiDB-lite"/>
    </source>
</evidence>
<reference evidence="2 3" key="1">
    <citation type="submission" date="2024-09" db="EMBL/GenBank/DDBJ databases">
        <title>Chromosome-scale assembly of Riccia fluitans.</title>
        <authorList>
            <person name="Paukszto L."/>
            <person name="Sawicki J."/>
            <person name="Karawczyk K."/>
            <person name="Piernik-Szablinska J."/>
            <person name="Szczecinska M."/>
            <person name="Mazdziarz M."/>
        </authorList>
    </citation>
    <scope>NUCLEOTIDE SEQUENCE [LARGE SCALE GENOMIC DNA]</scope>
    <source>
        <strain evidence="2">Rf_01</strain>
        <tissue evidence="2">Aerial parts of the thallus</tissue>
    </source>
</reference>
<evidence type="ECO:0000313" key="3">
    <source>
        <dbReference type="Proteomes" id="UP001605036"/>
    </source>
</evidence>